<dbReference type="EMBL" id="BAAARW010000020">
    <property type="protein sequence ID" value="GAA2432038.1"/>
    <property type="molecule type" value="Genomic_DNA"/>
</dbReference>
<feature type="transmembrane region" description="Helical" evidence="2">
    <location>
        <begin position="7"/>
        <end position="29"/>
    </location>
</feature>
<proteinExistence type="predicted"/>
<feature type="region of interest" description="Disordered" evidence="1">
    <location>
        <begin position="33"/>
        <end position="94"/>
    </location>
</feature>
<feature type="compositionally biased region" description="Gly residues" evidence="1">
    <location>
        <begin position="84"/>
        <end position="94"/>
    </location>
</feature>
<dbReference type="RefSeq" id="WP_344592361.1">
    <property type="nucleotide sequence ID" value="NZ_BAAARW010000020.1"/>
</dbReference>
<dbReference type="Proteomes" id="UP001501231">
    <property type="component" value="Unassembled WGS sequence"/>
</dbReference>
<dbReference type="Pfam" id="PF00756">
    <property type="entry name" value="Esterase"/>
    <property type="match status" value="1"/>
</dbReference>
<protein>
    <recommendedName>
        <fullName evidence="5">Esterase family protein</fullName>
    </recommendedName>
</protein>
<dbReference type="PANTHER" id="PTHR48098:SF1">
    <property type="entry name" value="DIACYLGLYCEROL ACYLTRANSFERASE_MYCOLYLTRANSFERASE AG85A"/>
    <property type="match status" value="1"/>
</dbReference>
<evidence type="ECO:0000313" key="3">
    <source>
        <dbReference type="EMBL" id="GAA2432038.1"/>
    </source>
</evidence>
<dbReference type="Gene3D" id="3.40.50.1820">
    <property type="entry name" value="alpha/beta hydrolase"/>
    <property type="match status" value="1"/>
</dbReference>
<reference evidence="4" key="1">
    <citation type="journal article" date="2019" name="Int. J. Syst. Evol. Microbiol.">
        <title>The Global Catalogue of Microorganisms (GCM) 10K type strain sequencing project: providing services to taxonomists for standard genome sequencing and annotation.</title>
        <authorList>
            <consortium name="The Broad Institute Genomics Platform"/>
            <consortium name="The Broad Institute Genome Sequencing Center for Infectious Disease"/>
            <person name="Wu L."/>
            <person name="Ma J."/>
        </authorList>
    </citation>
    <scope>NUCLEOTIDE SEQUENCE [LARGE SCALE GENOMIC DNA]</scope>
    <source>
        <strain evidence="4">JCM 3325</strain>
    </source>
</reference>
<evidence type="ECO:0000256" key="1">
    <source>
        <dbReference type="SAM" id="MobiDB-lite"/>
    </source>
</evidence>
<keyword evidence="2" id="KW-0472">Membrane</keyword>
<evidence type="ECO:0000313" key="4">
    <source>
        <dbReference type="Proteomes" id="UP001501231"/>
    </source>
</evidence>
<dbReference type="SUPFAM" id="SSF53474">
    <property type="entry name" value="alpha/beta-Hydrolases"/>
    <property type="match status" value="1"/>
</dbReference>
<accession>A0ABP5WPL1</accession>
<dbReference type="InterPro" id="IPR050583">
    <property type="entry name" value="Mycobacterial_A85_antigen"/>
</dbReference>
<dbReference type="InterPro" id="IPR029058">
    <property type="entry name" value="AB_hydrolase_fold"/>
</dbReference>
<name>A0ABP5WPL1_9ACTN</name>
<feature type="transmembrane region" description="Helical" evidence="2">
    <location>
        <begin position="253"/>
        <end position="274"/>
    </location>
</feature>
<evidence type="ECO:0008006" key="5">
    <source>
        <dbReference type="Google" id="ProtNLM"/>
    </source>
</evidence>
<comment type="caution">
    <text evidence="3">The sequence shown here is derived from an EMBL/GenBank/DDBJ whole genome shotgun (WGS) entry which is preliminary data.</text>
</comment>
<gene>
    <name evidence="3" type="ORF">GCM10010191_52440</name>
</gene>
<evidence type="ECO:0000256" key="2">
    <source>
        <dbReference type="SAM" id="Phobius"/>
    </source>
</evidence>
<keyword evidence="2" id="KW-0812">Transmembrane</keyword>
<organism evidence="3 4">
    <name type="scientific">Actinomadura vinacea</name>
    <dbReference type="NCBI Taxonomy" id="115336"/>
    <lineage>
        <taxon>Bacteria</taxon>
        <taxon>Bacillati</taxon>
        <taxon>Actinomycetota</taxon>
        <taxon>Actinomycetes</taxon>
        <taxon>Streptosporangiales</taxon>
        <taxon>Thermomonosporaceae</taxon>
        <taxon>Actinomadura</taxon>
    </lineage>
</organism>
<dbReference type="InterPro" id="IPR000801">
    <property type="entry name" value="Esterase-like"/>
</dbReference>
<keyword evidence="4" id="KW-1185">Reference proteome</keyword>
<dbReference type="PANTHER" id="PTHR48098">
    <property type="entry name" value="ENTEROCHELIN ESTERASE-RELATED"/>
    <property type="match status" value="1"/>
</dbReference>
<keyword evidence="2" id="KW-1133">Transmembrane helix</keyword>
<sequence>MREQLDRWVGVGSIIAVAVVPTVLVLMPWKKDQPAGTQGMPGPTPAGNTPAAPIPSPSETASPPVPAGRNSGVLPDINSPRPRGQGGGSRPGGGVMYATADDGARITRVKWIGKRTADISVASPALGSTQKVRLLVPKSWKATATRSWPIVYTFHGGDDSYVSWTRSTDISKVASGYDVMVAMPEGSNGSYTDWYNGGKGGPPKWETFHTREVPQLLERNFRAGATRAAMGISSGAQGAMTYAARHPGMYKYAAAYSGVLSMLSPGIPALLLFINSKQDPLRIWGDPVRDRANWAAHDPTSLAANLRGTGVYVSSGNGRPGPYDPSNAAPWDIRYLSETQVERASRDFADRARSHGVSITTDFYGDGSHSWGYWKREMHQTWPTIMRALGARKS</sequence>